<keyword evidence="2" id="KW-1185">Reference proteome</keyword>
<name>A0ABX9EMY0_9GAMM</name>
<protein>
    <submittedName>
        <fullName evidence="1">Uncharacterized protein</fullName>
    </submittedName>
</protein>
<evidence type="ECO:0000313" key="2">
    <source>
        <dbReference type="Proteomes" id="UP000250186"/>
    </source>
</evidence>
<comment type="caution">
    <text evidence="1">The sequence shown here is derived from an EMBL/GenBank/DDBJ whole genome shotgun (WGS) entry which is preliminary data.</text>
</comment>
<reference evidence="1 2" key="1">
    <citation type="submission" date="2016-02" db="EMBL/GenBank/DDBJ databases">
        <title>Species-wide whole genome sequencing reveals diversity, host range in Lonsdalea quercina.</title>
        <authorList>
            <person name="Li Y."/>
        </authorList>
    </citation>
    <scope>NUCLEOTIDE SEQUENCE [LARGE SCALE GENOMIC DNA]</scope>
    <source>
        <strain evidence="1 2">CFCC 12721</strain>
    </source>
</reference>
<sequence>MASDWNEELEKYESGRNLKDDITDSFKTIFSTARVIVSHIPTSSTKHNDLDEIYDDLNSDGWKSGPQGYGYYRNGMKD</sequence>
<organism evidence="1 2">
    <name type="scientific">Lonsdalea populi</name>
    <dbReference type="NCBI Taxonomy" id="1172565"/>
    <lineage>
        <taxon>Bacteria</taxon>
        <taxon>Pseudomonadati</taxon>
        <taxon>Pseudomonadota</taxon>
        <taxon>Gammaproteobacteria</taxon>
        <taxon>Enterobacterales</taxon>
        <taxon>Pectobacteriaceae</taxon>
        <taxon>Lonsdalea</taxon>
    </lineage>
</organism>
<dbReference type="EMBL" id="LUSW01000028">
    <property type="protein sequence ID" value="RAT32509.1"/>
    <property type="molecule type" value="Genomic_DNA"/>
</dbReference>
<proteinExistence type="predicted"/>
<gene>
    <name evidence="1" type="ORF">AU492_12350</name>
</gene>
<dbReference type="Proteomes" id="UP000250186">
    <property type="component" value="Unassembled WGS sequence"/>
</dbReference>
<dbReference type="RefSeq" id="WP_112111402.1">
    <property type="nucleotide sequence ID" value="NZ_LUSR01000073.1"/>
</dbReference>
<evidence type="ECO:0000313" key="1">
    <source>
        <dbReference type="EMBL" id="RAT32509.1"/>
    </source>
</evidence>
<accession>A0ABX9EMY0</accession>